<organism evidence="2 3">
    <name type="scientific">Streptosporangium longisporum</name>
    <dbReference type="NCBI Taxonomy" id="46187"/>
    <lineage>
        <taxon>Bacteria</taxon>
        <taxon>Bacillati</taxon>
        <taxon>Actinomycetota</taxon>
        <taxon>Actinomycetes</taxon>
        <taxon>Streptosporangiales</taxon>
        <taxon>Streptosporangiaceae</taxon>
        <taxon>Streptosporangium</taxon>
    </lineage>
</organism>
<sequence>MAVGRFRPGADPARTRRGPGAGLSPVRDSARTARRIAREFAAGIGTMRGFLVIQVFQRNPAGVIRRRAS</sequence>
<feature type="region of interest" description="Disordered" evidence="1">
    <location>
        <begin position="1"/>
        <end position="29"/>
    </location>
</feature>
<dbReference type="Proteomes" id="UP001499930">
    <property type="component" value="Unassembled WGS sequence"/>
</dbReference>
<comment type="caution">
    <text evidence="2">The sequence shown here is derived from an EMBL/GenBank/DDBJ whole genome shotgun (WGS) entry which is preliminary data.</text>
</comment>
<evidence type="ECO:0000313" key="3">
    <source>
        <dbReference type="Proteomes" id="UP001499930"/>
    </source>
</evidence>
<reference evidence="3" key="1">
    <citation type="journal article" date="2019" name="Int. J. Syst. Evol. Microbiol.">
        <title>The Global Catalogue of Microorganisms (GCM) 10K type strain sequencing project: providing services to taxonomists for standard genome sequencing and annotation.</title>
        <authorList>
            <consortium name="The Broad Institute Genomics Platform"/>
            <consortium name="The Broad Institute Genome Sequencing Center for Infectious Disease"/>
            <person name="Wu L."/>
            <person name="Ma J."/>
        </authorList>
    </citation>
    <scope>NUCLEOTIDE SEQUENCE [LARGE SCALE GENOMIC DNA]</scope>
    <source>
        <strain evidence="3">JCM 3106</strain>
    </source>
</reference>
<proteinExistence type="predicted"/>
<dbReference type="EMBL" id="BAAAWD010000015">
    <property type="protein sequence ID" value="GAA3025120.1"/>
    <property type="molecule type" value="Genomic_DNA"/>
</dbReference>
<protein>
    <submittedName>
        <fullName evidence="2">Uncharacterized protein</fullName>
    </submittedName>
</protein>
<keyword evidence="3" id="KW-1185">Reference proteome</keyword>
<gene>
    <name evidence="2" type="ORF">GCM10017559_58410</name>
</gene>
<evidence type="ECO:0000313" key="2">
    <source>
        <dbReference type="EMBL" id="GAA3025120.1"/>
    </source>
</evidence>
<accession>A0ABP6KYJ5</accession>
<name>A0ABP6KYJ5_9ACTN</name>
<evidence type="ECO:0000256" key="1">
    <source>
        <dbReference type="SAM" id="MobiDB-lite"/>
    </source>
</evidence>